<keyword evidence="2" id="KW-0028">Amino-acid biosynthesis</keyword>
<accession>A0A0G0B9A5</accession>
<evidence type="ECO:0000256" key="4">
    <source>
        <dbReference type="ARBA" id="ARBA00023027"/>
    </source>
</evidence>
<dbReference type="InterPro" id="IPR029752">
    <property type="entry name" value="D-isomer_DH_CS1"/>
</dbReference>
<evidence type="ECO:0000256" key="5">
    <source>
        <dbReference type="RuleBase" id="RU003719"/>
    </source>
</evidence>
<dbReference type="FunFam" id="3.40.50.720:FF:000041">
    <property type="entry name" value="D-3-phosphoglycerate dehydrogenase"/>
    <property type="match status" value="1"/>
</dbReference>
<dbReference type="Proteomes" id="UP000034688">
    <property type="component" value="Unassembled WGS sequence"/>
</dbReference>
<dbReference type="GO" id="GO:0047545">
    <property type="term" value="F:(S)-2-hydroxyglutarate dehydrogenase activity"/>
    <property type="evidence" value="ECO:0007669"/>
    <property type="project" value="UniProtKB-ARBA"/>
</dbReference>
<dbReference type="InterPro" id="IPR006140">
    <property type="entry name" value="D-isomer_DH_NAD-bd"/>
</dbReference>
<dbReference type="InterPro" id="IPR036291">
    <property type="entry name" value="NAD(P)-bd_dom_sf"/>
</dbReference>
<dbReference type="Pfam" id="PF02826">
    <property type="entry name" value="2-Hacid_dh_C"/>
    <property type="match status" value="1"/>
</dbReference>
<feature type="domain" description="D-isomer specific 2-hydroxyacid dehydrogenase NAD-binding" evidence="7">
    <location>
        <begin position="107"/>
        <end position="272"/>
    </location>
</feature>
<dbReference type="SUPFAM" id="SSF52283">
    <property type="entry name" value="Formate/glycerate dehydrogenase catalytic domain-like"/>
    <property type="match status" value="1"/>
</dbReference>
<evidence type="ECO:0000313" key="8">
    <source>
        <dbReference type="EMBL" id="KKP60291.1"/>
    </source>
</evidence>
<dbReference type="AlphaFoldDB" id="A0A0G0B9A5"/>
<proteinExistence type="inferred from homology"/>
<dbReference type="PANTHER" id="PTHR42789:SF1">
    <property type="entry name" value="D-ISOMER SPECIFIC 2-HYDROXYACID DEHYDROGENASE FAMILY PROTEIN (AFU_ORTHOLOGUE AFUA_6G10090)"/>
    <property type="match status" value="1"/>
</dbReference>
<comment type="similarity">
    <text evidence="1 5">Belongs to the D-isomer specific 2-hydroxyacid dehydrogenase family.</text>
</comment>
<dbReference type="PATRIC" id="fig|1618477.3.peg.296"/>
<evidence type="ECO:0000259" key="7">
    <source>
        <dbReference type="Pfam" id="PF02826"/>
    </source>
</evidence>
<organism evidence="8 9">
    <name type="scientific">Candidatus Roizmanbacteria bacterium GW2011_GWA2_34_18</name>
    <dbReference type="NCBI Taxonomy" id="1618477"/>
    <lineage>
        <taxon>Bacteria</taxon>
        <taxon>Candidatus Roizmaniibacteriota</taxon>
    </lineage>
</organism>
<dbReference type="PANTHER" id="PTHR42789">
    <property type="entry name" value="D-ISOMER SPECIFIC 2-HYDROXYACID DEHYDROGENASE FAMILY PROTEIN (AFU_ORTHOLOGUE AFUA_6G10090)"/>
    <property type="match status" value="1"/>
</dbReference>
<protein>
    <submittedName>
        <fullName evidence="8">D-3-phosphoglycerate dehydrogenase</fullName>
    </submittedName>
</protein>
<dbReference type="InterPro" id="IPR006139">
    <property type="entry name" value="D-isomer_2_OHA_DH_cat_dom"/>
</dbReference>
<dbReference type="InterPro" id="IPR029753">
    <property type="entry name" value="D-isomer_DH_CS"/>
</dbReference>
<sequence length="297" mass="33176">MLNVLITDKIDKNVIDQIKSPNKISFDYQPEITPQDLIKIIPNYQGLVVRSRTKVTQEVIDKGHNLKVIGRVGSGLDNIEVKEAKKRKIVIVNSPESNSEAVSELTLALILSLLRKLSLAYSSMNGGLWLKKDLKGEELEGKKVGIVGYGHIGKRVVKILTAFGAKVDYYSRNKKTNSLKYIFKHSDIITVHLPLNNQTKNFVNNDLLSLMKPTSFLVNTSRGGVVEEKILFKMLQEKKIAGVALDVFWQEPLPPGSPWRKLSNVILTPHIAASTTEALKKGTKTVIDEIIKILDKK</sequence>
<keyword evidence="4" id="KW-0520">NAD</keyword>
<dbReference type="PROSITE" id="PS00670">
    <property type="entry name" value="D_2_HYDROXYACID_DH_2"/>
    <property type="match status" value="1"/>
</dbReference>
<dbReference type="Gene3D" id="3.40.50.720">
    <property type="entry name" value="NAD(P)-binding Rossmann-like Domain"/>
    <property type="match status" value="2"/>
</dbReference>
<dbReference type="PROSITE" id="PS00671">
    <property type="entry name" value="D_2_HYDROXYACID_DH_3"/>
    <property type="match status" value="1"/>
</dbReference>
<dbReference type="GO" id="GO:0051287">
    <property type="term" value="F:NAD binding"/>
    <property type="evidence" value="ECO:0007669"/>
    <property type="project" value="InterPro"/>
</dbReference>
<evidence type="ECO:0000259" key="6">
    <source>
        <dbReference type="Pfam" id="PF00389"/>
    </source>
</evidence>
<dbReference type="GO" id="GO:0004617">
    <property type="term" value="F:phosphoglycerate dehydrogenase activity"/>
    <property type="evidence" value="ECO:0007669"/>
    <property type="project" value="UniProtKB-ARBA"/>
</dbReference>
<evidence type="ECO:0000256" key="2">
    <source>
        <dbReference type="ARBA" id="ARBA00022605"/>
    </source>
</evidence>
<feature type="domain" description="D-isomer specific 2-hydroxyacid dehydrogenase catalytic" evidence="6">
    <location>
        <begin position="4"/>
        <end position="296"/>
    </location>
</feature>
<gene>
    <name evidence="8" type="ORF">UR54_C0015G0012</name>
</gene>
<keyword evidence="3 5" id="KW-0560">Oxidoreductase</keyword>
<dbReference type="CDD" id="cd12173">
    <property type="entry name" value="PGDH_4"/>
    <property type="match status" value="1"/>
</dbReference>
<dbReference type="STRING" id="1618477.UR54_C0015G0012"/>
<evidence type="ECO:0000256" key="1">
    <source>
        <dbReference type="ARBA" id="ARBA00005854"/>
    </source>
</evidence>
<reference evidence="8 9" key="1">
    <citation type="journal article" date="2015" name="Nature">
        <title>rRNA introns, odd ribosomes, and small enigmatic genomes across a large radiation of phyla.</title>
        <authorList>
            <person name="Brown C.T."/>
            <person name="Hug L.A."/>
            <person name="Thomas B.C."/>
            <person name="Sharon I."/>
            <person name="Castelle C.J."/>
            <person name="Singh A."/>
            <person name="Wilkins M.J."/>
            <person name="Williams K.H."/>
            <person name="Banfield J.F."/>
        </authorList>
    </citation>
    <scope>NUCLEOTIDE SEQUENCE [LARGE SCALE GENOMIC DNA]</scope>
</reference>
<dbReference type="Pfam" id="PF00389">
    <property type="entry name" value="2-Hacid_dh"/>
    <property type="match status" value="1"/>
</dbReference>
<comment type="caution">
    <text evidence="8">The sequence shown here is derived from an EMBL/GenBank/DDBJ whole genome shotgun (WGS) entry which is preliminary data.</text>
</comment>
<dbReference type="GO" id="GO:0006564">
    <property type="term" value="P:L-serine biosynthetic process"/>
    <property type="evidence" value="ECO:0007669"/>
    <property type="project" value="UniProtKB-ARBA"/>
</dbReference>
<dbReference type="SUPFAM" id="SSF51735">
    <property type="entry name" value="NAD(P)-binding Rossmann-fold domains"/>
    <property type="match status" value="1"/>
</dbReference>
<evidence type="ECO:0000256" key="3">
    <source>
        <dbReference type="ARBA" id="ARBA00023002"/>
    </source>
</evidence>
<name>A0A0G0B9A5_9BACT</name>
<evidence type="ECO:0000313" key="9">
    <source>
        <dbReference type="Proteomes" id="UP000034688"/>
    </source>
</evidence>
<dbReference type="PROSITE" id="PS00065">
    <property type="entry name" value="D_2_HYDROXYACID_DH_1"/>
    <property type="match status" value="1"/>
</dbReference>
<dbReference type="EMBL" id="LBPP01000015">
    <property type="protein sequence ID" value="KKP60291.1"/>
    <property type="molecule type" value="Genomic_DNA"/>
</dbReference>
<dbReference type="InterPro" id="IPR050857">
    <property type="entry name" value="D-2-hydroxyacid_DH"/>
</dbReference>